<dbReference type="AlphaFoldDB" id="A0AAW2NRT2"/>
<reference evidence="1" key="1">
    <citation type="submission" date="2020-06" db="EMBL/GenBank/DDBJ databases">
        <authorList>
            <person name="Li T."/>
            <person name="Hu X."/>
            <person name="Zhang T."/>
            <person name="Song X."/>
            <person name="Zhang H."/>
            <person name="Dai N."/>
            <person name="Sheng W."/>
            <person name="Hou X."/>
            <person name="Wei L."/>
        </authorList>
    </citation>
    <scope>NUCLEOTIDE SEQUENCE</scope>
    <source>
        <strain evidence="1">G02</strain>
        <tissue evidence="1">Leaf</tissue>
    </source>
</reference>
<reference evidence="1" key="2">
    <citation type="journal article" date="2024" name="Plant">
        <title>Genomic evolution and insights into agronomic trait innovations of Sesamum species.</title>
        <authorList>
            <person name="Miao H."/>
            <person name="Wang L."/>
            <person name="Qu L."/>
            <person name="Liu H."/>
            <person name="Sun Y."/>
            <person name="Le M."/>
            <person name="Wang Q."/>
            <person name="Wei S."/>
            <person name="Zheng Y."/>
            <person name="Lin W."/>
            <person name="Duan Y."/>
            <person name="Cao H."/>
            <person name="Xiong S."/>
            <person name="Wang X."/>
            <person name="Wei L."/>
            <person name="Li C."/>
            <person name="Ma Q."/>
            <person name="Ju M."/>
            <person name="Zhao R."/>
            <person name="Li G."/>
            <person name="Mu C."/>
            <person name="Tian Q."/>
            <person name="Mei H."/>
            <person name="Zhang T."/>
            <person name="Gao T."/>
            <person name="Zhang H."/>
        </authorList>
    </citation>
    <scope>NUCLEOTIDE SEQUENCE</scope>
    <source>
        <strain evidence="1">G02</strain>
    </source>
</reference>
<comment type="caution">
    <text evidence="1">The sequence shown here is derived from an EMBL/GenBank/DDBJ whole genome shotgun (WGS) entry which is preliminary data.</text>
</comment>
<protein>
    <submittedName>
        <fullName evidence="1">Uncharacterized protein</fullName>
    </submittedName>
</protein>
<sequence length="59" mass="6452">MVQGPAKQLFVQVGGVPPQWLVRLEALQKGLQDVQHQVNGAPTEEQAGIPFTKEVMTNL</sequence>
<accession>A0AAW2NRT2</accession>
<gene>
    <name evidence="1" type="ORF">Sradi_4353400</name>
</gene>
<proteinExistence type="predicted"/>
<dbReference type="EMBL" id="JACGWJ010000019">
    <property type="protein sequence ID" value="KAL0345221.1"/>
    <property type="molecule type" value="Genomic_DNA"/>
</dbReference>
<organism evidence="1">
    <name type="scientific">Sesamum radiatum</name>
    <name type="common">Black benniseed</name>
    <dbReference type="NCBI Taxonomy" id="300843"/>
    <lineage>
        <taxon>Eukaryota</taxon>
        <taxon>Viridiplantae</taxon>
        <taxon>Streptophyta</taxon>
        <taxon>Embryophyta</taxon>
        <taxon>Tracheophyta</taxon>
        <taxon>Spermatophyta</taxon>
        <taxon>Magnoliopsida</taxon>
        <taxon>eudicotyledons</taxon>
        <taxon>Gunneridae</taxon>
        <taxon>Pentapetalae</taxon>
        <taxon>asterids</taxon>
        <taxon>lamiids</taxon>
        <taxon>Lamiales</taxon>
        <taxon>Pedaliaceae</taxon>
        <taxon>Sesamum</taxon>
    </lineage>
</organism>
<name>A0AAW2NRT2_SESRA</name>
<evidence type="ECO:0000313" key="1">
    <source>
        <dbReference type="EMBL" id="KAL0345221.1"/>
    </source>
</evidence>